<feature type="chain" id="PRO_5037501761" description="Cytochrome c-552/DMSO reductase-like haem-binding domain-containing protein" evidence="1">
    <location>
        <begin position="22"/>
        <end position="379"/>
    </location>
</feature>
<proteinExistence type="predicted"/>
<organism evidence="2 3">
    <name type="scientific">Luteolibacter ambystomatis</name>
    <dbReference type="NCBI Taxonomy" id="2824561"/>
    <lineage>
        <taxon>Bacteria</taxon>
        <taxon>Pseudomonadati</taxon>
        <taxon>Verrucomicrobiota</taxon>
        <taxon>Verrucomicrobiia</taxon>
        <taxon>Verrucomicrobiales</taxon>
        <taxon>Verrucomicrobiaceae</taxon>
        <taxon>Luteolibacter</taxon>
    </lineage>
</organism>
<dbReference type="Pfam" id="PF20311">
    <property type="entry name" value="DUF6607"/>
    <property type="match status" value="1"/>
</dbReference>
<dbReference type="Proteomes" id="UP000676169">
    <property type="component" value="Chromosome"/>
</dbReference>
<feature type="signal peptide" evidence="1">
    <location>
        <begin position="1"/>
        <end position="21"/>
    </location>
</feature>
<gene>
    <name evidence="2" type="ORF">KBB96_03165</name>
</gene>
<name>A0A975PFH5_9BACT</name>
<evidence type="ECO:0000313" key="2">
    <source>
        <dbReference type="EMBL" id="QUE51895.1"/>
    </source>
</evidence>
<dbReference type="RefSeq" id="WP_211632159.1">
    <property type="nucleotide sequence ID" value="NZ_CP073100.1"/>
</dbReference>
<dbReference type="InterPro" id="IPR046715">
    <property type="entry name" value="DUF6607"/>
</dbReference>
<accession>A0A975PFH5</accession>
<evidence type="ECO:0000313" key="3">
    <source>
        <dbReference type="Proteomes" id="UP000676169"/>
    </source>
</evidence>
<evidence type="ECO:0008006" key="4">
    <source>
        <dbReference type="Google" id="ProtNLM"/>
    </source>
</evidence>
<protein>
    <recommendedName>
        <fullName evidence="4">Cytochrome c-552/DMSO reductase-like haem-binding domain-containing protein</fullName>
    </recommendedName>
</protein>
<dbReference type="EMBL" id="CP073100">
    <property type="protein sequence ID" value="QUE51895.1"/>
    <property type="molecule type" value="Genomic_DNA"/>
</dbReference>
<evidence type="ECO:0000256" key="1">
    <source>
        <dbReference type="SAM" id="SignalP"/>
    </source>
</evidence>
<keyword evidence="3" id="KW-1185">Reference proteome</keyword>
<keyword evidence="1" id="KW-0732">Signal</keyword>
<dbReference type="KEGG" id="lamb:KBB96_03165"/>
<reference evidence="2" key="1">
    <citation type="submission" date="2021-04" db="EMBL/GenBank/DDBJ databases">
        <title>Luteolibacter sp. 32A isolated from the skin of an Anderson's salamander (Ambystoma andersonii).</title>
        <authorList>
            <person name="Spergser J."/>
            <person name="Busse H.-J."/>
        </authorList>
    </citation>
    <scope>NUCLEOTIDE SEQUENCE</scope>
    <source>
        <strain evidence="2">32A</strain>
    </source>
</reference>
<sequence>MKPLHTTVCAALLVFSLPLHAKEAAKKKSAPAPAKPAASGGQAFGWPFVEWQQMVPRGGTTRGADVTLLEGPKDTWTKLQEQGISKFERDRRAILSLAGNYRVSFDFTESFGLKANFKPARPYFSWGTENVTVIEDRPEFLSLQHTLVMYFKDEKGKSGPPMVMKHWREDWTWQPKEMSIYDKDSTWKRVPAPSPEGRWSQAVYQVDDSPRYQAIGAWVHDGGLSSWRSDPCARPLPRREFSVRNDYNVLEGIEEVTITPGGWVHQQSNRKMLVAKDGARICLGGEIGVNRYEAITAPDLAGPFNAYWAKTGNYWKDVRATWDEILHGRETFTLKPKDGEDELFKVHFTYAGELEKADRSDPEADMKHARETIDRFLVK</sequence>
<dbReference type="AlphaFoldDB" id="A0A975PFH5"/>